<feature type="domain" description="Histidine kinase" evidence="1">
    <location>
        <begin position="1"/>
        <end position="107"/>
    </location>
</feature>
<accession>A0A645FIX4</accession>
<dbReference type="InterPro" id="IPR005467">
    <property type="entry name" value="His_kinase_dom"/>
</dbReference>
<dbReference type="PRINTS" id="PR00344">
    <property type="entry name" value="BCTRLSENSOR"/>
</dbReference>
<evidence type="ECO:0000313" key="2">
    <source>
        <dbReference type="EMBL" id="MPN13299.1"/>
    </source>
</evidence>
<dbReference type="CDD" id="cd00075">
    <property type="entry name" value="HATPase"/>
    <property type="match status" value="1"/>
</dbReference>
<gene>
    <name evidence="2" type="primary">mutL_39</name>
    <name evidence="2" type="ORF">SDC9_160620</name>
</gene>
<proteinExistence type="predicted"/>
<sequence length="183" mass="20993">MLEDFSQHVLDIAENSINAGATWVDIRITEDRKGGWFLFEVKDNGRGMNQEVLRVVTDPFYTSRTTRRVGLGLPFLKQLAELCDGKLVIESAPGKGTWVRASFRYDHIDLPPLGNIPASLISLLIAYPEVQLIYRHNLNGRNFTFDSFELNNVLGDIREVQNPSIARWLQEYFKESIETLRQH</sequence>
<dbReference type="EMBL" id="VSSQ01059796">
    <property type="protein sequence ID" value="MPN13299.1"/>
    <property type="molecule type" value="Genomic_DNA"/>
</dbReference>
<dbReference type="Pfam" id="PF02518">
    <property type="entry name" value="HATPase_c"/>
    <property type="match status" value="1"/>
</dbReference>
<dbReference type="InterPro" id="IPR004358">
    <property type="entry name" value="Sig_transdc_His_kin-like_C"/>
</dbReference>
<dbReference type="PANTHER" id="PTHR43065">
    <property type="entry name" value="SENSOR HISTIDINE KINASE"/>
    <property type="match status" value="1"/>
</dbReference>
<dbReference type="InterPro" id="IPR003594">
    <property type="entry name" value="HATPase_dom"/>
</dbReference>
<dbReference type="SMART" id="SM00387">
    <property type="entry name" value="HATPase_c"/>
    <property type="match status" value="1"/>
</dbReference>
<dbReference type="GO" id="GO:0016772">
    <property type="term" value="F:transferase activity, transferring phosphorus-containing groups"/>
    <property type="evidence" value="ECO:0007669"/>
    <property type="project" value="InterPro"/>
</dbReference>
<reference evidence="2" key="1">
    <citation type="submission" date="2019-08" db="EMBL/GenBank/DDBJ databases">
        <authorList>
            <person name="Kucharzyk K."/>
            <person name="Murdoch R.W."/>
            <person name="Higgins S."/>
            <person name="Loffler F."/>
        </authorList>
    </citation>
    <scope>NUCLEOTIDE SEQUENCE</scope>
</reference>
<dbReference type="PROSITE" id="PS50109">
    <property type="entry name" value="HIS_KIN"/>
    <property type="match status" value="1"/>
</dbReference>
<evidence type="ECO:0000259" key="1">
    <source>
        <dbReference type="PROSITE" id="PS50109"/>
    </source>
</evidence>
<name>A0A645FIX4_9ZZZZ</name>
<dbReference type="SUPFAM" id="SSF55874">
    <property type="entry name" value="ATPase domain of HSP90 chaperone/DNA topoisomerase II/histidine kinase"/>
    <property type="match status" value="1"/>
</dbReference>
<organism evidence="2">
    <name type="scientific">bioreactor metagenome</name>
    <dbReference type="NCBI Taxonomy" id="1076179"/>
    <lineage>
        <taxon>unclassified sequences</taxon>
        <taxon>metagenomes</taxon>
        <taxon>ecological metagenomes</taxon>
    </lineage>
</organism>
<protein>
    <submittedName>
        <fullName evidence="2">DNA mismatch repair protein MutL</fullName>
    </submittedName>
</protein>
<comment type="caution">
    <text evidence="2">The sequence shown here is derived from an EMBL/GenBank/DDBJ whole genome shotgun (WGS) entry which is preliminary data.</text>
</comment>
<dbReference type="InterPro" id="IPR036890">
    <property type="entry name" value="HATPase_C_sf"/>
</dbReference>
<dbReference type="Gene3D" id="3.30.565.10">
    <property type="entry name" value="Histidine kinase-like ATPase, C-terminal domain"/>
    <property type="match status" value="1"/>
</dbReference>
<dbReference type="AlphaFoldDB" id="A0A645FIX4"/>